<feature type="transmembrane region" description="Helical" evidence="7">
    <location>
        <begin position="218"/>
        <end position="236"/>
    </location>
</feature>
<dbReference type="PRINTS" id="PR01036">
    <property type="entry name" value="TCRTETB"/>
</dbReference>
<feature type="transmembrane region" description="Helical" evidence="7">
    <location>
        <begin position="326"/>
        <end position="346"/>
    </location>
</feature>
<dbReference type="CDD" id="cd17321">
    <property type="entry name" value="MFS_MMR_MDR_like"/>
    <property type="match status" value="1"/>
</dbReference>
<feature type="domain" description="Major facilitator superfamily (MFS) profile" evidence="8">
    <location>
        <begin position="29"/>
        <end position="481"/>
    </location>
</feature>
<name>A0A1J4PTC2_9ACTN</name>
<dbReference type="PROSITE" id="PS50850">
    <property type="entry name" value="MFS"/>
    <property type="match status" value="1"/>
</dbReference>
<feature type="transmembrane region" description="Helical" evidence="7">
    <location>
        <begin position="63"/>
        <end position="83"/>
    </location>
</feature>
<evidence type="ECO:0000256" key="4">
    <source>
        <dbReference type="ARBA" id="ARBA00023136"/>
    </source>
</evidence>
<keyword evidence="2 7" id="KW-0812">Transmembrane</keyword>
<feature type="region of interest" description="Disordered" evidence="6">
    <location>
        <begin position="482"/>
        <end position="505"/>
    </location>
</feature>
<feature type="transmembrane region" description="Helical" evidence="7">
    <location>
        <begin position="120"/>
        <end position="141"/>
    </location>
</feature>
<feature type="transmembrane region" description="Helical" evidence="7">
    <location>
        <begin position="429"/>
        <end position="446"/>
    </location>
</feature>
<reference evidence="9" key="1">
    <citation type="submission" date="2016-10" db="EMBL/GenBank/DDBJ databases">
        <title>Genome sequence of Streptomyces malaysiense MUSC 136.</title>
        <authorList>
            <person name="Lee L.-H."/>
            <person name="Ser H.-L."/>
        </authorList>
    </citation>
    <scope>NUCLEOTIDE SEQUENCE [LARGE SCALE GENOMIC DNA]</scope>
    <source>
        <strain evidence="9">MUSC 136</strain>
    </source>
</reference>
<evidence type="ECO:0000313" key="10">
    <source>
        <dbReference type="Proteomes" id="UP000034838"/>
    </source>
</evidence>
<dbReference type="SUPFAM" id="SSF103473">
    <property type="entry name" value="MFS general substrate transporter"/>
    <property type="match status" value="1"/>
</dbReference>
<feature type="transmembrane region" description="Helical" evidence="7">
    <location>
        <begin position="452"/>
        <end position="476"/>
    </location>
</feature>
<feature type="region of interest" description="Disordered" evidence="6">
    <location>
        <begin position="1"/>
        <end position="21"/>
    </location>
</feature>
<feature type="transmembrane region" description="Helical" evidence="7">
    <location>
        <begin position="29"/>
        <end position="51"/>
    </location>
</feature>
<evidence type="ECO:0000256" key="3">
    <source>
        <dbReference type="ARBA" id="ARBA00022989"/>
    </source>
</evidence>
<dbReference type="Gene3D" id="1.20.1250.20">
    <property type="entry name" value="MFS general substrate transporter like domains"/>
    <property type="match status" value="1"/>
</dbReference>
<dbReference type="OrthoDB" id="783189at2"/>
<keyword evidence="4 7" id="KW-0472">Membrane</keyword>
<comment type="subcellular location">
    <subcellularLocation>
        <location evidence="1">Cell membrane</location>
        <topology evidence="1">Multi-pass membrane protein</topology>
    </subcellularLocation>
</comment>
<feature type="transmembrane region" description="Helical" evidence="7">
    <location>
        <begin position="353"/>
        <end position="376"/>
    </location>
</feature>
<protein>
    <submittedName>
        <fullName evidence="9">MFS transporter</fullName>
    </submittedName>
</protein>
<dbReference type="PANTHER" id="PTHR42718">
    <property type="entry name" value="MAJOR FACILITATOR SUPERFAMILY MULTIDRUG TRANSPORTER MFSC"/>
    <property type="match status" value="1"/>
</dbReference>
<dbReference type="PANTHER" id="PTHR42718:SF39">
    <property type="entry name" value="ACTINORHODIN TRANSPORTER-RELATED"/>
    <property type="match status" value="1"/>
</dbReference>
<dbReference type="Proteomes" id="UP000034838">
    <property type="component" value="Unassembled WGS sequence"/>
</dbReference>
<keyword evidence="5" id="KW-0046">Antibiotic resistance</keyword>
<feature type="transmembrane region" description="Helical" evidence="7">
    <location>
        <begin position="95"/>
        <end position="114"/>
    </location>
</feature>
<dbReference type="RefSeq" id="WP_046428079.1">
    <property type="nucleotide sequence ID" value="NZ_LBDA02000097.1"/>
</dbReference>
<evidence type="ECO:0000256" key="2">
    <source>
        <dbReference type="ARBA" id="ARBA00022692"/>
    </source>
</evidence>
<accession>A0A1J4PTC2</accession>
<dbReference type="Gene3D" id="1.20.1720.10">
    <property type="entry name" value="Multidrug resistance protein D"/>
    <property type="match status" value="1"/>
</dbReference>
<keyword evidence="3 7" id="KW-1133">Transmembrane helix</keyword>
<feature type="transmembrane region" description="Helical" evidence="7">
    <location>
        <begin position="153"/>
        <end position="181"/>
    </location>
</feature>
<dbReference type="InterPro" id="IPR036259">
    <property type="entry name" value="MFS_trans_sf"/>
</dbReference>
<dbReference type="Pfam" id="PF07690">
    <property type="entry name" value="MFS_1"/>
    <property type="match status" value="1"/>
</dbReference>
<dbReference type="InterPro" id="IPR020846">
    <property type="entry name" value="MFS_dom"/>
</dbReference>
<proteinExistence type="predicted"/>
<evidence type="ECO:0000256" key="5">
    <source>
        <dbReference type="ARBA" id="ARBA00023251"/>
    </source>
</evidence>
<sequence>MTTSTSAAGGRGQGAQDTGYQPDPRRWRALWVTLVAGFMSLLDVTIVAVALPTVQRDLGASPAQVQWVVSGYALSFALALVTAGRLGDALDRRRIFLLALSAFVLFSAACGAAPDITLLVVARLAQGLAAGFMAPQNSALIQQLFRGAERGRAFGFFGATVGISSAVGPITGGVILALASGADGWRWIFYVNVPIGILAVLLGRRLLPRVQGSGRGRVDGTGVVLLGLGVLALMYPLVQADSGGIDRLWWLFPVGVAVLLVFAQWQRRLVAKGDQPLLDPRLFSTVRGYAVGAGVGTLYFIGFSGVWLVFALFYQHGLGFSPLRSGLAVTPFAVGSAFAAVVAGRMVERLGRLLTVCGLAGVILGLGGTALLLRYVDLGIAPWVAAPVLLVGGIGGGFVVSPNFTMTLRDVPVRMAGAAGGALQTGQRLGAAVGTAALPGLFYLVLGRHQDYRAAVVVALGAGLIGMVASLALATFDWRRDRRKRSGGGGRPRETSDDPVRSGQS</sequence>
<evidence type="ECO:0000259" key="8">
    <source>
        <dbReference type="PROSITE" id="PS50850"/>
    </source>
</evidence>
<dbReference type="EMBL" id="LBDA02000097">
    <property type="protein sequence ID" value="OIK23556.1"/>
    <property type="molecule type" value="Genomic_DNA"/>
</dbReference>
<evidence type="ECO:0000256" key="7">
    <source>
        <dbReference type="SAM" id="Phobius"/>
    </source>
</evidence>
<evidence type="ECO:0000256" key="1">
    <source>
        <dbReference type="ARBA" id="ARBA00004651"/>
    </source>
</evidence>
<evidence type="ECO:0000256" key="6">
    <source>
        <dbReference type="SAM" id="MobiDB-lite"/>
    </source>
</evidence>
<dbReference type="InterPro" id="IPR011701">
    <property type="entry name" value="MFS"/>
</dbReference>
<dbReference type="GO" id="GO:0005886">
    <property type="term" value="C:plasma membrane"/>
    <property type="evidence" value="ECO:0007669"/>
    <property type="project" value="UniProtKB-SubCell"/>
</dbReference>
<dbReference type="AlphaFoldDB" id="A0A1J4PTC2"/>
<organism evidence="9 10">
    <name type="scientific">Streptomyces malaysiense</name>
    <dbReference type="NCBI Taxonomy" id="1428626"/>
    <lineage>
        <taxon>Bacteria</taxon>
        <taxon>Bacillati</taxon>
        <taxon>Actinomycetota</taxon>
        <taxon>Actinomycetes</taxon>
        <taxon>Kitasatosporales</taxon>
        <taxon>Streptomycetaceae</taxon>
        <taxon>Streptomyces</taxon>
    </lineage>
</organism>
<feature type="transmembrane region" description="Helical" evidence="7">
    <location>
        <begin position="248"/>
        <end position="265"/>
    </location>
</feature>
<keyword evidence="10" id="KW-1185">Reference proteome</keyword>
<gene>
    <name evidence="9" type="ORF">VT52_032030</name>
</gene>
<evidence type="ECO:0000313" key="9">
    <source>
        <dbReference type="EMBL" id="OIK23556.1"/>
    </source>
</evidence>
<feature type="transmembrane region" description="Helical" evidence="7">
    <location>
        <begin position="286"/>
        <end position="314"/>
    </location>
</feature>
<feature type="transmembrane region" description="Helical" evidence="7">
    <location>
        <begin position="388"/>
        <end position="408"/>
    </location>
</feature>
<dbReference type="GO" id="GO:0022857">
    <property type="term" value="F:transmembrane transporter activity"/>
    <property type="evidence" value="ECO:0007669"/>
    <property type="project" value="InterPro"/>
</dbReference>
<feature type="compositionally biased region" description="Basic and acidic residues" evidence="6">
    <location>
        <begin position="491"/>
        <end position="505"/>
    </location>
</feature>
<dbReference type="GO" id="GO:0046677">
    <property type="term" value="P:response to antibiotic"/>
    <property type="evidence" value="ECO:0007669"/>
    <property type="project" value="UniProtKB-KW"/>
</dbReference>
<comment type="caution">
    <text evidence="9">The sequence shown here is derived from an EMBL/GenBank/DDBJ whole genome shotgun (WGS) entry which is preliminary data.</text>
</comment>
<feature type="transmembrane region" description="Helical" evidence="7">
    <location>
        <begin position="187"/>
        <end position="206"/>
    </location>
</feature>